<feature type="repeat" description="CXXCXGXG motif" evidence="7">
    <location>
        <begin position="189"/>
        <end position="196"/>
    </location>
</feature>
<dbReference type="Gene3D" id="1.10.287.110">
    <property type="entry name" value="DnaJ domain"/>
    <property type="match status" value="1"/>
</dbReference>
<feature type="domain" description="CR-type" evidence="10">
    <location>
        <begin position="133"/>
        <end position="215"/>
    </location>
</feature>
<dbReference type="Gene3D" id="2.60.260.20">
    <property type="entry name" value="Urease metallochaperone UreE, N-terminal domain"/>
    <property type="match status" value="2"/>
</dbReference>
<dbReference type="PANTHER" id="PTHR43096">
    <property type="entry name" value="DNAJ HOMOLOG 1, MITOCHONDRIAL-RELATED"/>
    <property type="match status" value="1"/>
</dbReference>
<keyword evidence="11" id="KW-0560">Oxidoreductase</keyword>
<dbReference type="HAMAP" id="MF_01152">
    <property type="entry name" value="DnaJ"/>
    <property type="match status" value="1"/>
</dbReference>
<dbReference type="InterPro" id="IPR002939">
    <property type="entry name" value="DnaJ_C"/>
</dbReference>
<keyword evidence="12" id="KW-1185">Reference proteome</keyword>
<proteinExistence type="inferred from homology"/>
<dbReference type="PROSITE" id="PS50076">
    <property type="entry name" value="DNAJ_2"/>
    <property type="match status" value="1"/>
</dbReference>
<comment type="cofactor">
    <cofactor evidence="7">
        <name>Zn(2+)</name>
        <dbReference type="ChEBI" id="CHEBI:29105"/>
    </cofactor>
    <text evidence="7">Binds 2 Zn(2+) ions per monomer.</text>
</comment>
<dbReference type="GO" id="GO:0016491">
    <property type="term" value="F:oxidoreductase activity"/>
    <property type="evidence" value="ECO:0007669"/>
    <property type="project" value="UniProtKB-KW"/>
</dbReference>
<evidence type="ECO:0000256" key="7">
    <source>
        <dbReference type="HAMAP-Rule" id="MF_01152"/>
    </source>
</evidence>
<evidence type="ECO:0000313" key="12">
    <source>
        <dbReference type="Proteomes" id="UP001481872"/>
    </source>
</evidence>
<evidence type="ECO:0000256" key="4">
    <source>
        <dbReference type="ARBA" id="ARBA00022771"/>
    </source>
</evidence>
<dbReference type="EMBL" id="JBBNPS010000011">
    <property type="protein sequence ID" value="MEQ3353670.1"/>
    <property type="molecule type" value="Genomic_DNA"/>
</dbReference>
<evidence type="ECO:0000259" key="10">
    <source>
        <dbReference type="PROSITE" id="PS51188"/>
    </source>
</evidence>
<keyword evidence="5 7" id="KW-0862">Zinc</keyword>
<dbReference type="RefSeq" id="WP_349053929.1">
    <property type="nucleotide sequence ID" value="NZ_JBBNPS010000011.1"/>
</dbReference>
<dbReference type="CDD" id="cd10719">
    <property type="entry name" value="DnaJ_zf"/>
    <property type="match status" value="1"/>
</dbReference>
<feature type="repeat" description="CXXCXGXG motif" evidence="7">
    <location>
        <begin position="146"/>
        <end position="153"/>
    </location>
</feature>
<dbReference type="Pfam" id="PF00226">
    <property type="entry name" value="DnaJ"/>
    <property type="match status" value="1"/>
</dbReference>
<feature type="repeat" description="CXXCXGXG motif" evidence="7">
    <location>
        <begin position="163"/>
        <end position="170"/>
    </location>
</feature>
<dbReference type="InterPro" id="IPR001305">
    <property type="entry name" value="HSP_DnaJ_Cys-rich_dom"/>
</dbReference>
<feature type="binding site" evidence="7">
    <location>
        <position position="166"/>
    </location>
    <ligand>
        <name>Zn(2+)</name>
        <dbReference type="ChEBI" id="CHEBI:29105"/>
        <label>2</label>
    </ligand>
</feature>
<dbReference type="SUPFAM" id="SSF46565">
    <property type="entry name" value="Chaperone J-domain"/>
    <property type="match status" value="1"/>
</dbReference>
<dbReference type="Proteomes" id="UP001481872">
    <property type="component" value="Unassembled WGS sequence"/>
</dbReference>
<comment type="subunit">
    <text evidence="7">Homodimer.</text>
</comment>
<reference evidence="11 12" key="1">
    <citation type="submission" date="2024-04" db="EMBL/GenBank/DDBJ databases">
        <title>Human intestinal bacterial collection.</title>
        <authorList>
            <person name="Pauvert C."/>
            <person name="Hitch T.C.A."/>
            <person name="Clavel T."/>
        </authorList>
    </citation>
    <scope>NUCLEOTIDE SEQUENCE [LARGE SCALE GENOMIC DNA]</scope>
    <source>
        <strain evidence="11 12">CLA-SR-H026</strain>
    </source>
</reference>
<accession>A0ABV1J650</accession>
<gene>
    <name evidence="7 11" type="primary">dnaJ</name>
    <name evidence="11" type="ORF">AAA081_05055</name>
</gene>
<evidence type="ECO:0000256" key="5">
    <source>
        <dbReference type="ARBA" id="ARBA00022833"/>
    </source>
</evidence>
<dbReference type="Pfam" id="PF01556">
    <property type="entry name" value="DnaJ_C"/>
    <property type="match status" value="1"/>
</dbReference>
<dbReference type="InterPro" id="IPR008971">
    <property type="entry name" value="HSP40/DnaJ_pept-bd"/>
</dbReference>
<dbReference type="InterPro" id="IPR001623">
    <property type="entry name" value="DnaJ_domain"/>
</dbReference>
<evidence type="ECO:0000259" key="9">
    <source>
        <dbReference type="PROSITE" id="PS50076"/>
    </source>
</evidence>
<keyword evidence="7" id="KW-0346">Stress response</keyword>
<sequence>MRDFYEILEIERTATAAEIKKAYRKKAKQYHPDLHPGDEEAEHKFKEVNLAYEVLSDETKRSTYDVYGEEGIKNDYASGGFSGGFGDIFGDLFDMFGGGFGANFSGGNQAKAPRDGAHIRYDINLTFKEAVFGTEKDIQIRRTENCSHCHGTGAEDETKIHTCETCGGSGQVRQSTASAFGRFMRVVPCDTCGGTGTVIEEPCKHCKGSGKETVNKKLHLRIPAGVDDQSIMTMAGEGHAGDNGGQAGTVYVYLHVEEDDIFTRRGNNLYVDIPIRYEDAVLGGTIKVPTLKEIIDYDIPAGTQSGKYFRIEGEGVPFLRRKGAGDLIFTVKILVPTRVSAEERELLEQLRSEVGNKKTEQEKGFLQKLKDFFE</sequence>
<evidence type="ECO:0000256" key="6">
    <source>
        <dbReference type="ARBA" id="ARBA00023186"/>
    </source>
</evidence>
<feature type="binding site" evidence="7">
    <location>
        <position position="206"/>
    </location>
    <ligand>
        <name>Zn(2+)</name>
        <dbReference type="ChEBI" id="CHEBI:29105"/>
        <label>1</label>
    </ligand>
</feature>
<dbReference type="SUPFAM" id="SSF49493">
    <property type="entry name" value="HSP40/DnaJ peptide-binding domain"/>
    <property type="match status" value="2"/>
</dbReference>
<comment type="subcellular location">
    <subcellularLocation>
        <location evidence="7">Cytoplasm</location>
    </subcellularLocation>
</comment>
<feature type="domain" description="J" evidence="9">
    <location>
        <begin position="3"/>
        <end position="68"/>
    </location>
</feature>
<dbReference type="InterPro" id="IPR036410">
    <property type="entry name" value="HSP_DnaJ_Cys-rich_dom_sf"/>
</dbReference>
<dbReference type="NCBIfam" id="NF008035">
    <property type="entry name" value="PRK10767.1"/>
    <property type="match status" value="1"/>
</dbReference>
<comment type="similarity">
    <text evidence="7">Belongs to the DnaJ family.</text>
</comment>
<name>A0ABV1J650_9FIRM</name>
<feature type="binding site" evidence="7">
    <location>
        <position position="203"/>
    </location>
    <ligand>
        <name>Zn(2+)</name>
        <dbReference type="ChEBI" id="CHEBI:29105"/>
        <label>1</label>
    </ligand>
</feature>
<keyword evidence="6 7" id="KW-0143">Chaperone</keyword>
<evidence type="ECO:0000256" key="8">
    <source>
        <dbReference type="PROSITE-ProRule" id="PRU00546"/>
    </source>
</evidence>
<dbReference type="CDD" id="cd10747">
    <property type="entry name" value="DnaJ_C"/>
    <property type="match status" value="1"/>
</dbReference>
<feature type="binding site" evidence="7">
    <location>
        <position position="189"/>
    </location>
    <ligand>
        <name>Zn(2+)</name>
        <dbReference type="ChEBI" id="CHEBI:29105"/>
        <label>2</label>
    </ligand>
</feature>
<comment type="caution">
    <text evidence="11">The sequence shown here is derived from an EMBL/GenBank/DDBJ whole genome shotgun (WGS) entry which is preliminary data.</text>
</comment>
<feature type="binding site" evidence="7">
    <location>
        <position position="149"/>
    </location>
    <ligand>
        <name>Zn(2+)</name>
        <dbReference type="ChEBI" id="CHEBI:29105"/>
        <label>1</label>
    </ligand>
</feature>
<comment type="domain">
    <text evidence="7">The J domain is necessary and sufficient to stimulate DnaK ATPase activity. Zinc center 1 plays an important role in the autonomous, DnaK-independent chaperone activity of DnaJ. Zinc center 2 is essential for interaction with DnaK and for DnaJ activity.</text>
</comment>
<dbReference type="InterPro" id="IPR012724">
    <property type="entry name" value="DnaJ"/>
</dbReference>
<dbReference type="CDD" id="cd06257">
    <property type="entry name" value="DnaJ"/>
    <property type="match status" value="1"/>
</dbReference>
<evidence type="ECO:0000256" key="3">
    <source>
        <dbReference type="ARBA" id="ARBA00022737"/>
    </source>
</evidence>
<evidence type="ECO:0000256" key="1">
    <source>
        <dbReference type="ARBA" id="ARBA00022705"/>
    </source>
</evidence>
<keyword evidence="7" id="KW-0963">Cytoplasm</keyword>
<organism evidence="11 12">
    <name type="scientific">Aedoeadaptatus acetigenes</name>
    <dbReference type="NCBI Taxonomy" id="2981723"/>
    <lineage>
        <taxon>Bacteria</taxon>
        <taxon>Bacillati</taxon>
        <taxon>Bacillota</taxon>
        <taxon>Tissierellia</taxon>
        <taxon>Tissierellales</taxon>
        <taxon>Peptoniphilaceae</taxon>
        <taxon>Aedoeadaptatus</taxon>
    </lineage>
</organism>
<dbReference type="InterPro" id="IPR018253">
    <property type="entry name" value="DnaJ_domain_CS"/>
</dbReference>
<dbReference type="SUPFAM" id="SSF57938">
    <property type="entry name" value="DnaJ/Hsp40 cysteine-rich domain"/>
    <property type="match status" value="1"/>
</dbReference>
<feature type="binding site" evidence="7">
    <location>
        <position position="192"/>
    </location>
    <ligand>
        <name>Zn(2+)</name>
        <dbReference type="ChEBI" id="CHEBI:29105"/>
        <label>2</label>
    </ligand>
</feature>
<dbReference type="Pfam" id="PF00684">
    <property type="entry name" value="DnaJ_CXXCXGXG"/>
    <property type="match status" value="1"/>
</dbReference>
<dbReference type="InterPro" id="IPR036869">
    <property type="entry name" value="J_dom_sf"/>
</dbReference>
<feature type="binding site" evidence="7">
    <location>
        <position position="146"/>
    </location>
    <ligand>
        <name>Zn(2+)</name>
        <dbReference type="ChEBI" id="CHEBI:29105"/>
        <label>1</label>
    </ligand>
</feature>
<comment type="function">
    <text evidence="7">Participates actively in the response to hyperosmotic and heat shock by preventing the aggregation of stress-denatured proteins and by disaggregating proteins, also in an autonomous, DnaK-independent fashion. Unfolded proteins bind initially to DnaJ; upon interaction with the DnaJ-bound protein, DnaK hydrolyzes its bound ATP, resulting in the formation of a stable complex. GrpE releases ADP from DnaK; ATP binding to DnaK triggers the release of the substrate protein, thus completing the reaction cycle. Several rounds of ATP-dependent interactions between DnaJ, DnaK and GrpE are required for fully efficient folding. Also involved, together with DnaK and GrpE, in the DNA replication of plasmids through activation of initiation proteins.</text>
</comment>
<dbReference type="PANTHER" id="PTHR43096:SF52">
    <property type="entry name" value="DNAJ HOMOLOG 1, MITOCHONDRIAL-RELATED"/>
    <property type="match status" value="1"/>
</dbReference>
<dbReference type="PROSITE" id="PS51188">
    <property type="entry name" value="ZF_CR"/>
    <property type="match status" value="1"/>
</dbReference>
<feature type="repeat" description="CXXCXGXG motif" evidence="7">
    <location>
        <begin position="203"/>
        <end position="210"/>
    </location>
</feature>
<keyword evidence="2 7" id="KW-0479">Metal-binding</keyword>
<protein>
    <recommendedName>
        <fullName evidence="7">Chaperone protein DnaJ</fullName>
    </recommendedName>
</protein>
<feature type="binding site" evidence="7">
    <location>
        <position position="163"/>
    </location>
    <ligand>
        <name>Zn(2+)</name>
        <dbReference type="ChEBI" id="CHEBI:29105"/>
        <label>2</label>
    </ligand>
</feature>
<evidence type="ECO:0000256" key="2">
    <source>
        <dbReference type="ARBA" id="ARBA00022723"/>
    </source>
</evidence>
<dbReference type="Gene3D" id="2.10.230.10">
    <property type="entry name" value="Heat shock protein DnaJ, cysteine-rich domain"/>
    <property type="match status" value="1"/>
</dbReference>
<evidence type="ECO:0000313" key="11">
    <source>
        <dbReference type="EMBL" id="MEQ3353670.1"/>
    </source>
</evidence>
<dbReference type="NCBIfam" id="TIGR02349">
    <property type="entry name" value="DnaJ_bact"/>
    <property type="match status" value="1"/>
</dbReference>
<dbReference type="PRINTS" id="PR00625">
    <property type="entry name" value="JDOMAIN"/>
</dbReference>
<keyword evidence="1 7" id="KW-0235">DNA replication</keyword>
<dbReference type="PROSITE" id="PS00636">
    <property type="entry name" value="DNAJ_1"/>
    <property type="match status" value="1"/>
</dbReference>
<keyword evidence="4 7" id="KW-0863">Zinc-finger</keyword>
<feature type="zinc finger region" description="CR-type" evidence="8">
    <location>
        <begin position="133"/>
        <end position="215"/>
    </location>
</feature>
<dbReference type="SMART" id="SM00271">
    <property type="entry name" value="DnaJ"/>
    <property type="match status" value="1"/>
</dbReference>
<keyword evidence="3 7" id="KW-0677">Repeat</keyword>